<evidence type="ECO:0000259" key="2">
    <source>
        <dbReference type="PROSITE" id="PS51391"/>
    </source>
</evidence>
<evidence type="ECO:0000313" key="4">
    <source>
        <dbReference type="Proteomes" id="UP000756921"/>
    </source>
</evidence>
<protein>
    <recommendedName>
        <fullName evidence="2">CID domain-containing protein</fullName>
    </recommendedName>
</protein>
<dbReference type="PROSITE" id="PS51391">
    <property type="entry name" value="CID"/>
    <property type="match status" value="1"/>
</dbReference>
<reference evidence="3" key="1">
    <citation type="journal article" date="2020" name="Mol. Plant Microbe Interact.">
        <title>Genome Sequence of the Biocontrol Agent Coniothyrium minitans strain Conio (IMI 134523).</title>
        <authorList>
            <person name="Patel D."/>
            <person name="Shittu T.A."/>
            <person name="Baroncelli R."/>
            <person name="Muthumeenakshi S."/>
            <person name="Osborne T.H."/>
            <person name="Janganan T.K."/>
            <person name="Sreenivasaprasad S."/>
        </authorList>
    </citation>
    <scope>NUCLEOTIDE SEQUENCE</scope>
    <source>
        <strain evidence="3">Conio</strain>
    </source>
</reference>
<proteinExistence type="predicted"/>
<dbReference type="CDD" id="cd17003">
    <property type="entry name" value="CID_Rtt103"/>
    <property type="match status" value="1"/>
</dbReference>
<dbReference type="EMBL" id="WJXW01000004">
    <property type="protein sequence ID" value="KAF9736890.1"/>
    <property type="molecule type" value="Genomic_DNA"/>
</dbReference>
<name>A0A9P6GKX4_9PLEO</name>
<feature type="compositionally biased region" description="Polar residues" evidence="1">
    <location>
        <begin position="279"/>
        <end position="296"/>
    </location>
</feature>
<evidence type="ECO:0000313" key="3">
    <source>
        <dbReference type="EMBL" id="KAF9736890.1"/>
    </source>
</evidence>
<gene>
    <name evidence="3" type="ORF">PMIN01_04669</name>
</gene>
<dbReference type="AlphaFoldDB" id="A0A9P6GKX4"/>
<dbReference type="Pfam" id="PF04818">
    <property type="entry name" value="CID"/>
    <property type="match status" value="1"/>
</dbReference>
<organism evidence="3 4">
    <name type="scientific">Paraphaeosphaeria minitans</name>
    <dbReference type="NCBI Taxonomy" id="565426"/>
    <lineage>
        <taxon>Eukaryota</taxon>
        <taxon>Fungi</taxon>
        <taxon>Dikarya</taxon>
        <taxon>Ascomycota</taxon>
        <taxon>Pezizomycotina</taxon>
        <taxon>Dothideomycetes</taxon>
        <taxon>Pleosporomycetidae</taxon>
        <taxon>Pleosporales</taxon>
        <taxon>Massarineae</taxon>
        <taxon>Didymosphaeriaceae</taxon>
        <taxon>Paraphaeosphaeria</taxon>
    </lineage>
</organism>
<dbReference type="Gene3D" id="1.25.40.90">
    <property type="match status" value="1"/>
</dbReference>
<feature type="domain" description="CID" evidence="2">
    <location>
        <begin position="1"/>
        <end position="133"/>
    </location>
</feature>
<sequence>MAFTEDSLKAKLSSLNETQDSISSVGQWILFHRRHADRIAALWSQRVKESTPNKKLTLIYLANEIVQQSKIRKKEEFLRAFDPIIVGGSTQAYKGSPPDIQSKMRRVFEVWKSRQVFRPQILEELERGLDDVDRTRSSKKPLGQLGGSLFSGSSIPPDLKPVEPLATALQKADLAAKPLLTTANQGWDKITNPNAPTPTPPIHAAALGALVRDLAKVENAVADSIKARQALVSGLEKLLETNRTKLAEEATHVSEIKARKATIETRMREVEAAIMSGLAETSNGSSAPLTSFAPSSSHERPDVEALTPPPLESFTPVGSPTLQATQTPLPDVPDDVFPIMPAHPVEQPMAAAPVGTNPANSEPVTTVGAVNTIPGADLLHSLAHARPSEENGMGVYEPATYKKRKMSRSAAEDEFAAFEGDAAMNGIDSTLGDLI</sequence>
<dbReference type="GO" id="GO:0031124">
    <property type="term" value="P:mRNA 3'-end processing"/>
    <property type="evidence" value="ECO:0007669"/>
    <property type="project" value="InterPro"/>
</dbReference>
<dbReference type="SUPFAM" id="SSF48464">
    <property type="entry name" value="ENTH/VHS domain"/>
    <property type="match status" value="1"/>
</dbReference>
<comment type="caution">
    <text evidence="3">The sequence shown here is derived from an EMBL/GenBank/DDBJ whole genome shotgun (WGS) entry which is preliminary data.</text>
</comment>
<feature type="region of interest" description="Disordered" evidence="1">
    <location>
        <begin position="278"/>
        <end position="308"/>
    </location>
</feature>
<dbReference type="Proteomes" id="UP000756921">
    <property type="component" value="Unassembled WGS sequence"/>
</dbReference>
<keyword evidence="4" id="KW-1185">Reference proteome</keyword>
<accession>A0A9P6GKX4</accession>
<dbReference type="InterPro" id="IPR047883">
    <property type="entry name" value="Rtt103-like_CID"/>
</dbReference>
<dbReference type="PANTHER" id="PTHR12460">
    <property type="entry name" value="CYCLIN-DEPENDENT KINASE INHIBITOR-RELATED PROTEIN"/>
    <property type="match status" value="1"/>
</dbReference>
<dbReference type="InterPro" id="IPR006569">
    <property type="entry name" value="CID_dom"/>
</dbReference>
<dbReference type="GO" id="GO:0099122">
    <property type="term" value="F:RNA polymerase II C-terminal domain binding"/>
    <property type="evidence" value="ECO:0007669"/>
    <property type="project" value="InterPro"/>
</dbReference>
<dbReference type="OrthoDB" id="10069473at2759"/>
<evidence type="ECO:0000256" key="1">
    <source>
        <dbReference type="SAM" id="MobiDB-lite"/>
    </source>
</evidence>
<dbReference type="SMART" id="SM00582">
    <property type="entry name" value="RPR"/>
    <property type="match status" value="1"/>
</dbReference>
<dbReference type="InterPro" id="IPR008942">
    <property type="entry name" value="ENTH_VHS"/>
</dbReference>
<dbReference type="PANTHER" id="PTHR12460:SF0">
    <property type="entry name" value="CID DOMAIN-CONTAINING PROTEIN-RELATED"/>
    <property type="match status" value="1"/>
</dbReference>